<dbReference type="Gene3D" id="2.40.350.10">
    <property type="entry name" value="SO1590-like"/>
    <property type="match status" value="1"/>
</dbReference>
<evidence type="ECO:0000313" key="2">
    <source>
        <dbReference type="Proteomes" id="UP000001918"/>
    </source>
</evidence>
<gene>
    <name evidence="1" type="ordered locus">Tcur_3904</name>
</gene>
<dbReference type="Proteomes" id="UP000001918">
    <property type="component" value="Chromosome"/>
</dbReference>
<evidence type="ECO:0008006" key="3">
    <source>
        <dbReference type="Google" id="ProtNLM"/>
    </source>
</evidence>
<dbReference type="STRING" id="471852.Tcur_3904"/>
<dbReference type="HOGENOM" id="CLU_111671_1_1_11"/>
<proteinExistence type="predicted"/>
<dbReference type="KEGG" id="tcu:Tcur_3904"/>
<dbReference type="AlphaFoldDB" id="D1AE07"/>
<dbReference type="SUPFAM" id="SSF159238">
    <property type="entry name" value="SO1590-like"/>
    <property type="match status" value="1"/>
</dbReference>
<keyword evidence="2" id="KW-1185">Reference proteome</keyword>
<dbReference type="InterPro" id="IPR023159">
    <property type="entry name" value="SO1590-like_sf"/>
</dbReference>
<dbReference type="eggNOG" id="ENOG5031U6H">
    <property type="taxonomic scope" value="Bacteria"/>
</dbReference>
<dbReference type="RefSeq" id="WP_012854217.1">
    <property type="nucleotide sequence ID" value="NC_013510.1"/>
</dbReference>
<organism evidence="1 2">
    <name type="scientific">Thermomonospora curvata (strain ATCC 19995 / DSM 43183 / JCM 3096 / KCTC 9072 / NBRC 15933 / NCIMB 10081 / Henssen B9)</name>
    <dbReference type="NCBI Taxonomy" id="471852"/>
    <lineage>
        <taxon>Bacteria</taxon>
        <taxon>Bacillati</taxon>
        <taxon>Actinomycetota</taxon>
        <taxon>Actinomycetes</taxon>
        <taxon>Streptosporangiales</taxon>
        <taxon>Thermomonosporaceae</taxon>
        <taxon>Thermomonospora</taxon>
    </lineage>
</organism>
<reference evidence="1 2" key="1">
    <citation type="journal article" date="2011" name="Stand. Genomic Sci.">
        <title>Complete genome sequence of Thermomonospora curvata type strain (B9).</title>
        <authorList>
            <person name="Chertkov O."/>
            <person name="Sikorski J."/>
            <person name="Nolan M."/>
            <person name="Lapidus A."/>
            <person name="Lucas S."/>
            <person name="Del Rio T.G."/>
            <person name="Tice H."/>
            <person name="Cheng J.F."/>
            <person name="Goodwin L."/>
            <person name="Pitluck S."/>
            <person name="Liolios K."/>
            <person name="Ivanova N."/>
            <person name="Mavromatis K."/>
            <person name="Mikhailova N."/>
            <person name="Ovchinnikova G."/>
            <person name="Pati A."/>
            <person name="Chen A."/>
            <person name="Palaniappan K."/>
            <person name="Djao O.D."/>
            <person name="Land M."/>
            <person name="Hauser L."/>
            <person name="Chang Y.J."/>
            <person name="Jeffries C.D."/>
            <person name="Brettin T."/>
            <person name="Han C."/>
            <person name="Detter J.C."/>
            <person name="Rohde M."/>
            <person name="Goker M."/>
            <person name="Woyke T."/>
            <person name="Bristow J."/>
            <person name="Eisen J.A."/>
            <person name="Markowitz V."/>
            <person name="Hugenholtz P."/>
            <person name="Klenk H.P."/>
            <person name="Kyrpides N.C."/>
        </authorList>
    </citation>
    <scope>NUCLEOTIDE SEQUENCE [LARGE SCALE GENOMIC DNA]</scope>
    <source>
        <strain evidence="2">ATCC 19995 / DSM 43183 / JCM 3096 / KCTC 9072 / NBRC 15933 / NCIMB 10081 / Henssen B9</strain>
    </source>
</reference>
<protein>
    <recommendedName>
        <fullName evidence="3">DUF3224 domain-containing protein</fullName>
    </recommendedName>
</protein>
<dbReference type="InterPro" id="IPR021607">
    <property type="entry name" value="DUF3224"/>
</dbReference>
<name>D1AE07_THECD</name>
<accession>D1AE07</accession>
<evidence type="ECO:0000313" key="1">
    <source>
        <dbReference type="EMBL" id="ACY99433.1"/>
    </source>
</evidence>
<dbReference type="Pfam" id="PF11528">
    <property type="entry name" value="DUF3224"/>
    <property type="match status" value="1"/>
</dbReference>
<sequence>MSVKASGTFDVTGWDEQAKDTRPDGTVVTRVRVTKTFHGDLAGTSVTEIQTVTTAAGPTAYVGVECFEGTLHGRKGTFVLQHSAGNDAAGEEWLRWQIVSTSGTGALAGLHGEGQITVDGDGRHFYALDYELP</sequence>
<dbReference type="EMBL" id="CP001738">
    <property type="protein sequence ID" value="ACY99433.1"/>
    <property type="molecule type" value="Genomic_DNA"/>
</dbReference>